<name>A0A1M5BL92_9FIRM</name>
<keyword evidence="6" id="KW-0804">Transcription</keyword>
<feature type="binding site" evidence="8">
    <location>
        <position position="115"/>
    </location>
    <ligand>
        <name>Fe cation</name>
        <dbReference type="ChEBI" id="CHEBI:24875"/>
    </ligand>
</feature>
<keyword evidence="2" id="KW-0678">Repressor</keyword>
<feature type="binding site" evidence="7">
    <location>
        <position position="86"/>
    </location>
    <ligand>
        <name>Zn(2+)</name>
        <dbReference type="ChEBI" id="CHEBI:29105"/>
    </ligand>
</feature>
<comment type="cofactor">
    <cofactor evidence="7">
        <name>Zn(2+)</name>
        <dbReference type="ChEBI" id="CHEBI:29105"/>
    </cofactor>
    <text evidence="7">Binds 1 zinc ion per subunit.</text>
</comment>
<dbReference type="InterPro" id="IPR036390">
    <property type="entry name" value="WH_DNA-bd_sf"/>
</dbReference>
<accession>A0A1M5BL92</accession>
<dbReference type="SUPFAM" id="SSF46785">
    <property type="entry name" value="Winged helix' DNA-binding domain"/>
    <property type="match status" value="1"/>
</dbReference>
<evidence type="ECO:0000256" key="4">
    <source>
        <dbReference type="ARBA" id="ARBA00023015"/>
    </source>
</evidence>
<dbReference type="GO" id="GO:0003700">
    <property type="term" value="F:DNA-binding transcription factor activity"/>
    <property type="evidence" value="ECO:0007669"/>
    <property type="project" value="InterPro"/>
</dbReference>
<dbReference type="GO" id="GO:0045892">
    <property type="term" value="P:negative regulation of DNA-templated transcription"/>
    <property type="evidence" value="ECO:0007669"/>
    <property type="project" value="TreeGrafter"/>
</dbReference>
<evidence type="ECO:0000256" key="7">
    <source>
        <dbReference type="PIRSR" id="PIRSR602481-1"/>
    </source>
</evidence>
<comment type="similarity">
    <text evidence="1">Belongs to the Fur family.</text>
</comment>
<evidence type="ECO:0000313" key="10">
    <source>
        <dbReference type="Proteomes" id="UP000184196"/>
    </source>
</evidence>
<dbReference type="PANTHER" id="PTHR33202">
    <property type="entry name" value="ZINC UPTAKE REGULATION PROTEIN"/>
    <property type="match status" value="1"/>
</dbReference>
<evidence type="ECO:0000313" key="9">
    <source>
        <dbReference type="EMBL" id="SHF43140.1"/>
    </source>
</evidence>
<dbReference type="GO" id="GO:1900376">
    <property type="term" value="P:regulation of secondary metabolite biosynthetic process"/>
    <property type="evidence" value="ECO:0007669"/>
    <property type="project" value="TreeGrafter"/>
</dbReference>
<gene>
    <name evidence="9" type="ORF">SAMN02745218_02237</name>
</gene>
<dbReference type="Pfam" id="PF01475">
    <property type="entry name" value="FUR"/>
    <property type="match status" value="1"/>
</dbReference>
<dbReference type="Proteomes" id="UP000184196">
    <property type="component" value="Unassembled WGS sequence"/>
</dbReference>
<keyword evidence="7" id="KW-0479">Metal-binding</keyword>
<dbReference type="Gene3D" id="1.10.10.10">
    <property type="entry name" value="Winged helix-like DNA-binding domain superfamily/Winged helix DNA-binding domain"/>
    <property type="match status" value="1"/>
</dbReference>
<evidence type="ECO:0000256" key="3">
    <source>
        <dbReference type="ARBA" id="ARBA00022833"/>
    </source>
</evidence>
<dbReference type="GO" id="GO:0008270">
    <property type="term" value="F:zinc ion binding"/>
    <property type="evidence" value="ECO:0007669"/>
    <property type="project" value="TreeGrafter"/>
</dbReference>
<evidence type="ECO:0000256" key="6">
    <source>
        <dbReference type="ARBA" id="ARBA00023163"/>
    </source>
</evidence>
<feature type="binding site" evidence="7">
    <location>
        <position position="83"/>
    </location>
    <ligand>
        <name>Zn(2+)</name>
        <dbReference type="ChEBI" id="CHEBI:29105"/>
    </ligand>
</feature>
<dbReference type="RefSeq" id="WP_083543213.1">
    <property type="nucleotide sequence ID" value="NZ_FQUW01000029.1"/>
</dbReference>
<proteinExistence type="inferred from homology"/>
<keyword evidence="3 7" id="KW-0862">Zinc</keyword>
<feature type="binding site" evidence="7">
    <location>
        <position position="126"/>
    </location>
    <ligand>
        <name>Zn(2+)</name>
        <dbReference type="ChEBI" id="CHEBI:29105"/>
    </ligand>
</feature>
<dbReference type="EMBL" id="FQUW01000029">
    <property type="protein sequence ID" value="SHF43140.1"/>
    <property type="molecule type" value="Genomic_DNA"/>
</dbReference>
<dbReference type="GO" id="GO:0000976">
    <property type="term" value="F:transcription cis-regulatory region binding"/>
    <property type="evidence" value="ECO:0007669"/>
    <property type="project" value="TreeGrafter"/>
</dbReference>
<evidence type="ECO:0000256" key="2">
    <source>
        <dbReference type="ARBA" id="ARBA00022491"/>
    </source>
</evidence>
<keyword evidence="8" id="KW-0408">Iron</keyword>
<dbReference type="PANTHER" id="PTHR33202:SF7">
    <property type="entry name" value="FERRIC UPTAKE REGULATION PROTEIN"/>
    <property type="match status" value="1"/>
</dbReference>
<keyword evidence="4" id="KW-0805">Transcription regulation</keyword>
<dbReference type="Gene3D" id="3.30.1490.190">
    <property type="match status" value="1"/>
</dbReference>
<dbReference type="CDD" id="cd07153">
    <property type="entry name" value="Fur_like"/>
    <property type="match status" value="1"/>
</dbReference>
<sequence>MIKPRRMTKQKKLILEILRNTNTHPTADWIYEQARKQIPDISLGTVYRNLNNLKQAGEIMELNYGSTFSRFDGNPQNHYHFVCDGCGRIFDLDLPLMNNLEEKVSNLTGMQVTRHRLEFYGYCRECQAKSEKEKQQPDEV</sequence>
<protein>
    <submittedName>
        <fullName evidence="9">Fur family transcriptional regulator, peroxide stress response regulator</fullName>
    </submittedName>
</protein>
<dbReference type="InterPro" id="IPR043135">
    <property type="entry name" value="Fur_C"/>
</dbReference>
<organism evidence="9 10">
    <name type="scientific">Desulfofundulus australicus DSM 11792</name>
    <dbReference type="NCBI Taxonomy" id="1121425"/>
    <lineage>
        <taxon>Bacteria</taxon>
        <taxon>Bacillati</taxon>
        <taxon>Bacillota</taxon>
        <taxon>Clostridia</taxon>
        <taxon>Eubacteriales</taxon>
        <taxon>Peptococcaceae</taxon>
        <taxon>Desulfofundulus</taxon>
    </lineage>
</organism>
<dbReference type="AlphaFoldDB" id="A0A1M5BL92"/>
<evidence type="ECO:0000256" key="1">
    <source>
        <dbReference type="ARBA" id="ARBA00007957"/>
    </source>
</evidence>
<dbReference type="InterPro" id="IPR002481">
    <property type="entry name" value="FUR"/>
</dbReference>
<comment type="cofactor">
    <cofactor evidence="8">
        <name>Mn(2+)</name>
        <dbReference type="ChEBI" id="CHEBI:29035"/>
    </cofactor>
    <cofactor evidence="8">
        <name>Fe(2+)</name>
        <dbReference type="ChEBI" id="CHEBI:29033"/>
    </cofactor>
    <text evidence="8">Binds 1 Mn(2+) or Fe(2+) ion per subunit.</text>
</comment>
<dbReference type="InterPro" id="IPR036388">
    <property type="entry name" value="WH-like_DNA-bd_sf"/>
</dbReference>
<keyword evidence="5" id="KW-0238">DNA-binding</keyword>
<feature type="binding site" evidence="7">
    <location>
        <position position="123"/>
    </location>
    <ligand>
        <name>Zn(2+)</name>
        <dbReference type="ChEBI" id="CHEBI:29105"/>
    </ligand>
</feature>
<evidence type="ECO:0000256" key="8">
    <source>
        <dbReference type="PIRSR" id="PIRSR602481-2"/>
    </source>
</evidence>
<reference evidence="10" key="1">
    <citation type="submission" date="2016-11" db="EMBL/GenBank/DDBJ databases">
        <authorList>
            <person name="Varghese N."/>
            <person name="Submissions S."/>
        </authorList>
    </citation>
    <scope>NUCLEOTIDE SEQUENCE [LARGE SCALE GENOMIC DNA]</scope>
    <source>
        <strain evidence="10">DSM 11792</strain>
    </source>
</reference>
<keyword evidence="10" id="KW-1185">Reference proteome</keyword>
<evidence type="ECO:0000256" key="5">
    <source>
        <dbReference type="ARBA" id="ARBA00023125"/>
    </source>
</evidence>